<feature type="signal peptide" evidence="1">
    <location>
        <begin position="1"/>
        <end position="20"/>
    </location>
</feature>
<evidence type="ECO:0000313" key="4">
    <source>
        <dbReference type="Proteomes" id="UP000536835"/>
    </source>
</evidence>
<keyword evidence="1" id="KW-0732">Signal</keyword>
<dbReference type="PANTHER" id="PTHR36919:SF2">
    <property type="entry name" value="BLL6627 PROTEIN"/>
    <property type="match status" value="1"/>
</dbReference>
<feature type="domain" description="DUF2147" evidence="2">
    <location>
        <begin position="27"/>
        <end position="137"/>
    </location>
</feature>
<reference evidence="3 4" key="1">
    <citation type="submission" date="2020-05" db="EMBL/GenBank/DDBJ databases">
        <title>Parvularcula mediterraneae sp. nov., isolated from polypropylene straw from shallow seawater of the seashore of Laganas in Zakynthos island, Greece.</title>
        <authorList>
            <person name="Szabo I."/>
            <person name="Al-Omari J."/>
            <person name="Rado J."/>
            <person name="Szerdahelyi G.S."/>
        </authorList>
    </citation>
    <scope>NUCLEOTIDE SEQUENCE [LARGE SCALE GENOMIC DNA]</scope>
    <source>
        <strain evidence="3 4">ZS-1/3</strain>
    </source>
</reference>
<sequence length="159" mass="17310">MRCQGTIGILLGLAAPACLAADLDVDGRWYTPDRESIVEIRDCGDGTPCGTVAWVDGDHGGMIADTHNRDHDLRGRPMVGVTLLHGFEREAEGWQAGRIYNPEDGRFYRARIRLLSDNALAVSGCLGPICKKLIWERADQEISTNASSGEVRSEDVASL</sequence>
<proteinExistence type="predicted"/>
<protein>
    <submittedName>
        <fullName evidence="3">DUF2147 domain-containing protein</fullName>
    </submittedName>
</protein>
<dbReference type="EMBL" id="JABFCX010000003">
    <property type="protein sequence ID" value="NNU16656.1"/>
    <property type="molecule type" value="Genomic_DNA"/>
</dbReference>
<accession>A0A7Y3W5V0</accession>
<feature type="chain" id="PRO_5031301587" evidence="1">
    <location>
        <begin position="21"/>
        <end position="159"/>
    </location>
</feature>
<evidence type="ECO:0000259" key="2">
    <source>
        <dbReference type="Pfam" id="PF09917"/>
    </source>
</evidence>
<dbReference type="RefSeq" id="WP_173199324.1">
    <property type="nucleotide sequence ID" value="NZ_JABFCX010000003.1"/>
</dbReference>
<dbReference type="AlphaFoldDB" id="A0A7Y3W5V0"/>
<dbReference type="PANTHER" id="PTHR36919">
    <property type="entry name" value="BLR1215 PROTEIN"/>
    <property type="match status" value="1"/>
</dbReference>
<gene>
    <name evidence="3" type="ORF">HK107_10020</name>
</gene>
<organism evidence="3 4">
    <name type="scientific">Parvularcula mediterranea</name>
    <dbReference type="NCBI Taxonomy" id="2732508"/>
    <lineage>
        <taxon>Bacteria</taxon>
        <taxon>Pseudomonadati</taxon>
        <taxon>Pseudomonadota</taxon>
        <taxon>Alphaproteobacteria</taxon>
        <taxon>Parvularculales</taxon>
        <taxon>Parvularculaceae</taxon>
        <taxon>Parvularcula</taxon>
    </lineage>
</organism>
<dbReference type="Pfam" id="PF09917">
    <property type="entry name" value="DUF2147"/>
    <property type="match status" value="1"/>
</dbReference>
<evidence type="ECO:0000256" key="1">
    <source>
        <dbReference type="SAM" id="SignalP"/>
    </source>
</evidence>
<evidence type="ECO:0000313" key="3">
    <source>
        <dbReference type="EMBL" id="NNU16656.1"/>
    </source>
</evidence>
<dbReference type="InterPro" id="IPR019223">
    <property type="entry name" value="DUF2147"/>
</dbReference>
<comment type="caution">
    <text evidence="3">The sequence shown here is derived from an EMBL/GenBank/DDBJ whole genome shotgun (WGS) entry which is preliminary data.</text>
</comment>
<dbReference type="Proteomes" id="UP000536835">
    <property type="component" value="Unassembled WGS sequence"/>
</dbReference>
<dbReference type="Gene3D" id="2.40.128.520">
    <property type="match status" value="1"/>
</dbReference>
<name>A0A7Y3W5V0_9PROT</name>
<keyword evidence="4" id="KW-1185">Reference proteome</keyword>